<evidence type="ECO:0000313" key="3">
    <source>
        <dbReference type="Proteomes" id="UP000304900"/>
    </source>
</evidence>
<dbReference type="AlphaFoldDB" id="A0A4V6Y1Z4"/>
<dbReference type="EMBL" id="SZVO01000004">
    <property type="protein sequence ID" value="TKT92203.1"/>
    <property type="molecule type" value="Genomic_DNA"/>
</dbReference>
<comment type="caution">
    <text evidence="2">The sequence shown here is derived from an EMBL/GenBank/DDBJ whole genome shotgun (WGS) entry which is preliminary data.</text>
</comment>
<feature type="domain" description="Putative auto-transporter adhesin head GIN" evidence="1">
    <location>
        <begin position="36"/>
        <end position="185"/>
    </location>
</feature>
<dbReference type="Pfam" id="PF10988">
    <property type="entry name" value="DUF2807"/>
    <property type="match status" value="1"/>
</dbReference>
<dbReference type="InterPro" id="IPR021255">
    <property type="entry name" value="DUF2807"/>
</dbReference>
<dbReference type="OrthoDB" id="954442at2"/>
<dbReference type="RefSeq" id="WP_137339748.1">
    <property type="nucleotide sequence ID" value="NZ_BSQH01000007.1"/>
</dbReference>
<dbReference type="Gene3D" id="2.160.20.120">
    <property type="match status" value="1"/>
</dbReference>
<protein>
    <recommendedName>
        <fullName evidence="1">Putative auto-transporter adhesin head GIN domain-containing protein</fullName>
    </recommendedName>
</protein>
<dbReference type="Proteomes" id="UP000304900">
    <property type="component" value="Unassembled WGS sequence"/>
</dbReference>
<accession>A0A4V6Y1Z4</accession>
<keyword evidence="3" id="KW-1185">Reference proteome</keyword>
<organism evidence="2 3">
    <name type="scientific">Dyadobacter frigoris</name>
    <dbReference type="NCBI Taxonomy" id="2576211"/>
    <lineage>
        <taxon>Bacteria</taxon>
        <taxon>Pseudomonadati</taxon>
        <taxon>Bacteroidota</taxon>
        <taxon>Cytophagia</taxon>
        <taxon>Cytophagales</taxon>
        <taxon>Spirosomataceae</taxon>
        <taxon>Dyadobacter</taxon>
    </lineage>
</organism>
<name>A0A4V6Y1Z4_9BACT</name>
<evidence type="ECO:0000259" key="1">
    <source>
        <dbReference type="Pfam" id="PF10988"/>
    </source>
</evidence>
<gene>
    <name evidence="2" type="ORF">FDK13_09430</name>
</gene>
<proteinExistence type="predicted"/>
<evidence type="ECO:0000313" key="2">
    <source>
        <dbReference type="EMBL" id="TKT92203.1"/>
    </source>
</evidence>
<reference evidence="2 3" key="1">
    <citation type="submission" date="2019-05" db="EMBL/GenBank/DDBJ databases">
        <title>Dyadobacter AR-3-8 sp. nov., isolated from arctic soil.</title>
        <authorList>
            <person name="Chaudhary D.K."/>
        </authorList>
    </citation>
    <scope>NUCLEOTIDE SEQUENCE [LARGE SCALE GENOMIC DNA]</scope>
    <source>
        <strain evidence="2 3">AR-3-8</strain>
    </source>
</reference>
<sequence>MALCFFNSISAQSQGGTREIHGNGNIVTRTYPVPAFDAVETEQFPADVRIEVSDKTPSVIISLDENLVSLLNVKSENGILKLALKNPDNKDFWISKAAINVSISTRNLKSLRNGSNGNVIVNGLNGTAFDLINDANGNITLQGKSGTLSLVSHANGRINAEKFEVKTAYVVANANATIRLNTQKIQAATQAFAHIENVSDHQTQSKTKAETFSANRSKLITLHFVNGNASPQQVTLISYAPGEIANETNGFILAPNQKKQKQYVVGTKVYIATKEQVDLVMSGKILQDKPFLTVQPDDEGRKVILPGK</sequence>